<accession>A0A5B7D9T5</accession>
<keyword evidence="2" id="KW-1185">Reference proteome</keyword>
<comment type="caution">
    <text evidence="1">The sequence shown here is derived from an EMBL/GenBank/DDBJ whole genome shotgun (WGS) entry which is preliminary data.</text>
</comment>
<reference evidence="1 2" key="1">
    <citation type="submission" date="2019-05" db="EMBL/GenBank/DDBJ databases">
        <title>Another draft genome of Portunus trituberculatus and its Hox gene families provides insights of decapod evolution.</title>
        <authorList>
            <person name="Jeong J.-H."/>
            <person name="Song I."/>
            <person name="Kim S."/>
            <person name="Choi T."/>
            <person name="Kim D."/>
            <person name="Ryu S."/>
            <person name="Kim W."/>
        </authorList>
    </citation>
    <scope>NUCLEOTIDE SEQUENCE [LARGE SCALE GENOMIC DNA]</scope>
    <source>
        <tissue evidence="1">Muscle</tissue>
    </source>
</reference>
<evidence type="ECO:0000313" key="2">
    <source>
        <dbReference type="Proteomes" id="UP000324222"/>
    </source>
</evidence>
<sequence length="60" mass="6716">MGEPVCIKDHGWGECISLQGERARPQVDRSGEGETMWRDGCKVPALQQRIFLLVQGLGLY</sequence>
<gene>
    <name evidence="1" type="ORF">E2C01_010878</name>
</gene>
<organism evidence="1 2">
    <name type="scientific">Portunus trituberculatus</name>
    <name type="common">Swimming crab</name>
    <name type="synonym">Neptunus trituberculatus</name>
    <dbReference type="NCBI Taxonomy" id="210409"/>
    <lineage>
        <taxon>Eukaryota</taxon>
        <taxon>Metazoa</taxon>
        <taxon>Ecdysozoa</taxon>
        <taxon>Arthropoda</taxon>
        <taxon>Crustacea</taxon>
        <taxon>Multicrustacea</taxon>
        <taxon>Malacostraca</taxon>
        <taxon>Eumalacostraca</taxon>
        <taxon>Eucarida</taxon>
        <taxon>Decapoda</taxon>
        <taxon>Pleocyemata</taxon>
        <taxon>Brachyura</taxon>
        <taxon>Eubrachyura</taxon>
        <taxon>Portunoidea</taxon>
        <taxon>Portunidae</taxon>
        <taxon>Portuninae</taxon>
        <taxon>Portunus</taxon>
    </lineage>
</organism>
<dbReference type="Proteomes" id="UP000324222">
    <property type="component" value="Unassembled WGS sequence"/>
</dbReference>
<proteinExistence type="predicted"/>
<evidence type="ECO:0000313" key="1">
    <source>
        <dbReference type="EMBL" id="MPC18007.1"/>
    </source>
</evidence>
<protein>
    <submittedName>
        <fullName evidence="1">Uncharacterized protein</fullName>
    </submittedName>
</protein>
<dbReference type="EMBL" id="VSRR010000639">
    <property type="protein sequence ID" value="MPC18007.1"/>
    <property type="molecule type" value="Genomic_DNA"/>
</dbReference>
<dbReference type="AlphaFoldDB" id="A0A5B7D9T5"/>
<name>A0A5B7D9T5_PORTR</name>